<sequence length="375" mass="42756">MIDGSNGAEHFLDLIRRSRRGKFKIYIGMMAGVGKTYRMLQEAHELLNNGIDVRIGYVETHGRPGTEAMLRGVPVIPRKVVFYKGREIEEMDLDAILQARPELVIVDELAHTNVEGSRHRKRWEDVMELLDANINVISAINIQHIESLSGEVKEITGIEMKERVPDRILQEADEVVNIDLTSEELIGRLKAGKIYRPEKIQIALDNFFRTENILQLRELALKEVAFRVEKKVETEVFPAVSSARREKILACISSNEQTPRRIIRKAYRISSRYSTSFIALYVQTPRESPDRINLASQRHLLNHFKLVAELGGTVKQVSAEDIPQAIIATCREYHITAICMGHPAFKMPGAMFKILGYKQFLRVLSEMKIDLIIIA</sequence>
<evidence type="ECO:0000256" key="1">
    <source>
        <dbReference type="ARBA" id="ARBA00022679"/>
    </source>
</evidence>
<dbReference type="FunFam" id="3.40.50.300:FF:000483">
    <property type="entry name" value="Sensor histidine kinase KdpD"/>
    <property type="match status" value="1"/>
</dbReference>
<keyword evidence="1" id="KW-0808">Transferase</keyword>
<name>A0AAX0WHA5_9BACT</name>
<dbReference type="InterPro" id="IPR052023">
    <property type="entry name" value="Histidine_kinase_KdpD"/>
</dbReference>
<dbReference type="Pfam" id="PF02702">
    <property type="entry name" value="KdpD"/>
    <property type="match status" value="1"/>
</dbReference>
<reference evidence="5 6" key="1">
    <citation type="journal article" date="2017" name="BMC Genomics">
        <title>Genome sequencing of 39 Akkermansia muciniphila isolates reveals its population structure, genomic and functional diverisity, and global distribution in mammalian gut microbiotas.</title>
        <authorList>
            <person name="Guo X."/>
            <person name="Li S."/>
            <person name="Zhang J."/>
            <person name="Wu F."/>
            <person name="Li X."/>
            <person name="Wu D."/>
            <person name="Zhang M."/>
            <person name="Ou Z."/>
            <person name="Jie Z."/>
            <person name="Yan Q."/>
            <person name="Li P."/>
            <person name="Yi J."/>
            <person name="Peng Y."/>
        </authorList>
    </citation>
    <scope>NUCLEOTIDE SEQUENCE [LARGE SCALE GENOMIC DNA]</scope>
    <source>
        <strain evidence="5 6">GP28</strain>
    </source>
</reference>
<evidence type="ECO:0000256" key="3">
    <source>
        <dbReference type="ARBA" id="ARBA00023012"/>
    </source>
</evidence>
<dbReference type="GO" id="GO:0000155">
    <property type="term" value="F:phosphorelay sensor kinase activity"/>
    <property type="evidence" value="ECO:0007669"/>
    <property type="project" value="InterPro"/>
</dbReference>
<dbReference type="Proteomes" id="UP000236075">
    <property type="component" value="Unassembled WGS sequence"/>
</dbReference>
<dbReference type="GO" id="GO:0005886">
    <property type="term" value="C:plasma membrane"/>
    <property type="evidence" value="ECO:0007669"/>
    <property type="project" value="TreeGrafter"/>
</dbReference>
<comment type="caution">
    <text evidence="5">The sequence shown here is derived from an EMBL/GenBank/DDBJ whole genome shotgun (WGS) entry which is preliminary data.</text>
</comment>
<dbReference type="AlphaFoldDB" id="A0AAX0WHA5"/>
<gene>
    <name evidence="5" type="ORF">CXT95_10915</name>
</gene>
<proteinExistence type="predicted"/>
<feature type="domain" description="Signal transduction histidine kinase osmosensitive K+ channel sensor N-terminal" evidence="4">
    <location>
        <begin position="19"/>
        <end position="228"/>
    </location>
</feature>
<organism evidence="5 6">
    <name type="scientific">Akkermansia muciniphila</name>
    <dbReference type="NCBI Taxonomy" id="239935"/>
    <lineage>
        <taxon>Bacteria</taxon>
        <taxon>Pseudomonadati</taxon>
        <taxon>Verrucomicrobiota</taxon>
        <taxon>Verrucomicrobiia</taxon>
        <taxon>Verrucomicrobiales</taxon>
        <taxon>Akkermansiaceae</taxon>
        <taxon>Akkermansia</taxon>
    </lineage>
</organism>
<evidence type="ECO:0000313" key="6">
    <source>
        <dbReference type="Proteomes" id="UP000236075"/>
    </source>
</evidence>
<accession>A0AAX0WHA5</accession>
<keyword evidence="3" id="KW-0902">Two-component regulatory system</keyword>
<dbReference type="InterPro" id="IPR003852">
    <property type="entry name" value="Sig_transdc_His_kinase_KdpD_N"/>
</dbReference>
<keyword evidence="2 5" id="KW-0418">Kinase</keyword>
<dbReference type="EMBL" id="PJLB01000012">
    <property type="protein sequence ID" value="PNC99913.1"/>
    <property type="molecule type" value="Genomic_DNA"/>
</dbReference>
<evidence type="ECO:0000313" key="5">
    <source>
        <dbReference type="EMBL" id="PNC99913.1"/>
    </source>
</evidence>
<dbReference type="GO" id="GO:0005737">
    <property type="term" value="C:cytoplasm"/>
    <property type="evidence" value="ECO:0007669"/>
    <property type="project" value="UniProtKB-ARBA"/>
</dbReference>
<dbReference type="InterPro" id="IPR027417">
    <property type="entry name" value="P-loop_NTPase"/>
</dbReference>
<evidence type="ECO:0000259" key="4">
    <source>
        <dbReference type="Pfam" id="PF02702"/>
    </source>
</evidence>
<dbReference type="Gene3D" id="3.40.50.300">
    <property type="entry name" value="P-loop containing nucleotide triphosphate hydrolases"/>
    <property type="match status" value="1"/>
</dbReference>
<dbReference type="RefSeq" id="WP_031930796.1">
    <property type="nucleotide sequence ID" value="NZ_AP021898.1"/>
</dbReference>
<evidence type="ECO:0000256" key="2">
    <source>
        <dbReference type="ARBA" id="ARBA00022777"/>
    </source>
</evidence>
<dbReference type="PANTHER" id="PTHR45569:SF1">
    <property type="entry name" value="SENSOR PROTEIN KDPD"/>
    <property type="match status" value="1"/>
</dbReference>
<dbReference type="PANTHER" id="PTHR45569">
    <property type="entry name" value="SENSOR PROTEIN KDPD"/>
    <property type="match status" value="1"/>
</dbReference>
<protein>
    <submittedName>
        <fullName evidence="5">Histidine kinase</fullName>
    </submittedName>
</protein>
<dbReference type="GeneID" id="60880631"/>